<feature type="transmembrane region" description="Helical" evidence="2">
    <location>
        <begin position="494"/>
        <end position="512"/>
    </location>
</feature>
<feature type="transmembrane region" description="Helical" evidence="2">
    <location>
        <begin position="397"/>
        <end position="419"/>
    </location>
</feature>
<gene>
    <name evidence="3" type="ORF">SEMRO_1719_G293450.1</name>
</gene>
<keyword evidence="2" id="KW-1133">Transmembrane helix</keyword>
<evidence type="ECO:0000313" key="4">
    <source>
        <dbReference type="Proteomes" id="UP001153069"/>
    </source>
</evidence>
<organism evidence="3 4">
    <name type="scientific">Seminavis robusta</name>
    <dbReference type="NCBI Taxonomy" id="568900"/>
    <lineage>
        <taxon>Eukaryota</taxon>
        <taxon>Sar</taxon>
        <taxon>Stramenopiles</taxon>
        <taxon>Ochrophyta</taxon>
        <taxon>Bacillariophyta</taxon>
        <taxon>Bacillariophyceae</taxon>
        <taxon>Bacillariophycidae</taxon>
        <taxon>Naviculales</taxon>
        <taxon>Naviculaceae</taxon>
        <taxon>Seminavis</taxon>
    </lineage>
</organism>
<dbReference type="AlphaFoldDB" id="A0A9N8HV01"/>
<feature type="transmembrane region" description="Helical" evidence="2">
    <location>
        <begin position="425"/>
        <end position="443"/>
    </location>
</feature>
<proteinExistence type="predicted"/>
<accession>A0A9N8HV01</accession>
<keyword evidence="2" id="KW-0472">Membrane</keyword>
<feature type="region of interest" description="Disordered" evidence="1">
    <location>
        <begin position="1"/>
        <end position="21"/>
    </location>
</feature>
<reference evidence="3" key="1">
    <citation type="submission" date="2020-06" db="EMBL/GenBank/DDBJ databases">
        <authorList>
            <consortium name="Plant Systems Biology data submission"/>
        </authorList>
    </citation>
    <scope>NUCLEOTIDE SEQUENCE</scope>
    <source>
        <strain evidence="3">D6</strain>
    </source>
</reference>
<sequence>MCATTLKQEMKDHGPDRCKQRTLRSSIGKSLRKLISPTSSSTSQATVNVSAKTLGSSNDWMATVPPELTDISSSMRSGMSDVSSSSSSSSAAVCKDFSRFSSSTKDELNVSSSTNATSRTRFSFSTARASKNSMDISSGTQKTRRRVNKRAILKPRGKPPVPRRVSFCIRVENVPKVEAKTKKDNAASVELSLPLWTSSLPPFSTCAMIVGLIALFGCSLPSWESIDQVATVETFSRTNFDGTPRAVIVMGRLILAAVMLGNAASVFLYGQWYADTDYFPDSKLTVAKRIPFQGALTKGGTLGSGLKCIATFTLWCWIVEGSAFFLAGMIPLVHWVAPNIIISPYTLRTALILWETAAPVSILVSAVVKYALWPMAQRHGENIKLLKATGALLQHNLNTVAALIEVGLLGGLPVCWSHFAIPPLYGLAYLLFSYSMMYSWAPVRKGPQFFYPFFDTTLGAGTTSLLLIALLAVLLVSFVFFCGAATLLTGGAEIPVEAVPFAAIFLIVMTVCRVQD</sequence>
<feature type="compositionally biased region" description="Basic and acidic residues" evidence="1">
    <location>
        <begin position="8"/>
        <end position="19"/>
    </location>
</feature>
<evidence type="ECO:0000313" key="3">
    <source>
        <dbReference type="EMBL" id="CAB9525745.1"/>
    </source>
</evidence>
<comment type="caution">
    <text evidence="3">The sequence shown here is derived from an EMBL/GenBank/DDBJ whole genome shotgun (WGS) entry which is preliminary data.</text>
</comment>
<evidence type="ECO:0000256" key="1">
    <source>
        <dbReference type="SAM" id="MobiDB-lite"/>
    </source>
</evidence>
<name>A0A9N8HV01_9STRA</name>
<feature type="transmembrane region" description="Helical" evidence="2">
    <location>
        <begin position="314"/>
        <end position="337"/>
    </location>
</feature>
<dbReference type="Proteomes" id="UP001153069">
    <property type="component" value="Unassembled WGS sequence"/>
</dbReference>
<dbReference type="EMBL" id="CAICTM010001717">
    <property type="protein sequence ID" value="CAB9525745.1"/>
    <property type="molecule type" value="Genomic_DNA"/>
</dbReference>
<protein>
    <submittedName>
        <fullName evidence="3">Uncharacterized protein</fullName>
    </submittedName>
</protein>
<feature type="transmembrane region" description="Helical" evidence="2">
    <location>
        <begin position="464"/>
        <end position="488"/>
    </location>
</feature>
<evidence type="ECO:0000256" key="2">
    <source>
        <dbReference type="SAM" id="Phobius"/>
    </source>
</evidence>
<keyword evidence="2" id="KW-0812">Transmembrane</keyword>
<keyword evidence="4" id="KW-1185">Reference proteome</keyword>
<feature type="transmembrane region" description="Helical" evidence="2">
    <location>
        <begin position="246"/>
        <end position="269"/>
    </location>
</feature>
<feature type="transmembrane region" description="Helical" evidence="2">
    <location>
        <begin position="357"/>
        <end position="376"/>
    </location>
</feature>